<feature type="region of interest" description="Disordered" evidence="3">
    <location>
        <begin position="87"/>
        <end position="110"/>
    </location>
</feature>
<dbReference type="Gene3D" id="3.40.50.410">
    <property type="entry name" value="von Willebrand factor, type A domain"/>
    <property type="match status" value="2"/>
</dbReference>
<dbReference type="InterPro" id="IPR000884">
    <property type="entry name" value="TSP1_rpt"/>
</dbReference>
<accession>A0A3S0ZE67</accession>
<evidence type="ECO:0000256" key="2">
    <source>
        <dbReference type="ARBA" id="ARBA00023157"/>
    </source>
</evidence>
<dbReference type="PROSITE" id="PS50234">
    <property type="entry name" value="VWFA"/>
    <property type="match status" value="2"/>
</dbReference>
<dbReference type="Gene3D" id="2.20.100.10">
    <property type="entry name" value="Thrombospondin type-1 (TSP1) repeat"/>
    <property type="match status" value="1"/>
</dbReference>
<dbReference type="Proteomes" id="UP000271974">
    <property type="component" value="Unassembled WGS sequence"/>
</dbReference>
<evidence type="ECO:0000256" key="1">
    <source>
        <dbReference type="ARBA" id="ARBA00022737"/>
    </source>
</evidence>
<dbReference type="Pfam" id="PF00092">
    <property type="entry name" value="VWA"/>
    <property type="match status" value="2"/>
</dbReference>
<dbReference type="SMART" id="SM00327">
    <property type="entry name" value="VWA"/>
    <property type="match status" value="1"/>
</dbReference>
<dbReference type="AlphaFoldDB" id="A0A3S0ZE67"/>
<gene>
    <name evidence="5" type="ORF">EGW08_016679</name>
</gene>
<proteinExistence type="predicted"/>
<keyword evidence="6" id="KW-1185">Reference proteome</keyword>
<reference evidence="5 6" key="1">
    <citation type="submission" date="2019-01" db="EMBL/GenBank/DDBJ databases">
        <title>A draft genome assembly of the solar-powered sea slug Elysia chlorotica.</title>
        <authorList>
            <person name="Cai H."/>
            <person name="Li Q."/>
            <person name="Fang X."/>
            <person name="Li J."/>
            <person name="Curtis N.E."/>
            <person name="Altenburger A."/>
            <person name="Shibata T."/>
            <person name="Feng M."/>
            <person name="Maeda T."/>
            <person name="Schwartz J.A."/>
            <person name="Shigenobu S."/>
            <person name="Lundholm N."/>
            <person name="Nishiyama T."/>
            <person name="Yang H."/>
            <person name="Hasebe M."/>
            <person name="Li S."/>
            <person name="Pierce S.K."/>
            <person name="Wang J."/>
        </authorList>
    </citation>
    <scope>NUCLEOTIDE SEQUENCE [LARGE SCALE GENOMIC DNA]</scope>
    <source>
        <strain evidence="5">EC2010</strain>
        <tissue evidence="5">Whole organism of an adult</tissue>
    </source>
</reference>
<evidence type="ECO:0000256" key="3">
    <source>
        <dbReference type="SAM" id="MobiDB-lite"/>
    </source>
</evidence>
<protein>
    <recommendedName>
        <fullName evidence="4">VWFA domain-containing protein</fullName>
    </recommendedName>
</protein>
<dbReference type="PRINTS" id="PR00453">
    <property type="entry name" value="VWFADOMAIN"/>
</dbReference>
<keyword evidence="1" id="KW-0677">Repeat</keyword>
<name>A0A3S0ZE67_ELYCH</name>
<feature type="non-terminal residue" evidence="5">
    <location>
        <position position="1"/>
    </location>
</feature>
<dbReference type="SUPFAM" id="SSF53300">
    <property type="entry name" value="vWA-like"/>
    <property type="match status" value="2"/>
</dbReference>
<dbReference type="STRING" id="188477.A0A3S0ZE67"/>
<dbReference type="FunFam" id="2.20.100.10:FF:000007">
    <property type="entry name" value="Thrombospondin 1"/>
    <property type="match status" value="1"/>
</dbReference>
<organism evidence="5 6">
    <name type="scientific">Elysia chlorotica</name>
    <name type="common">Eastern emerald elysia</name>
    <name type="synonym">Sea slug</name>
    <dbReference type="NCBI Taxonomy" id="188477"/>
    <lineage>
        <taxon>Eukaryota</taxon>
        <taxon>Metazoa</taxon>
        <taxon>Spiralia</taxon>
        <taxon>Lophotrochozoa</taxon>
        <taxon>Mollusca</taxon>
        <taxon>Gastropoda</taxon>
        <taxon>Heterobranchia</taxon>
        <taxon>Euthyneura</taxon>
        <taxon>Panpulmonata</taxon>
        <taxon>Sacoglossa</taxon>
        <taxon>Placobranchoidea</taxon>
        <taxon>Plakobranchidae</taxon>
        <taxon>Elysia</taxon>
    </lineage>
</organism>
<sequence length="318" mass="34366">QSEATLLAKENITVTAIGVGSDFNKEELELIASSPSLVFDVNSFGALNSIKDQMVTNICEGPTDGEWSEWGDWTECTKTCGGGVRSRERTCTNPAPDNGGQECEGGPQETSICNPDPCPPRCKADIYFFLDASGSVGLKNFEQVLGFVKLLVHAFPIGSDNVRVGLETFAGRLANRISLNTYMNETELLEAVDSVRYTKGRTSTHKALKKARTVFDVSRGGREDVPNYLVVVTDGQSNNPQKTKAEASLLAKEDITVLAIGVGSQSNKEELGLIASSPSLVFDVKSFLALQDIKDDLVAKICGDDYLEALNSINENRL</sequence>
<dbReference type="Pfam" id="PF00090">
    <property type="entry name" value="TSP_1"/>
    <property type="match status" value="1"/>
</dbReference>
<dbReference type="PANTHER" id="PTHR24020:SF20">
    <property type="entry name" value="PH DOMAIN-CONTAINING PROTEIN"/>
    <property type="match status" value="1"/>
</dbReference>
<dbReference type="InterPro" id="IPR036465">
    <property type="entry name" value="vWFA_dom_sf"/>
</dbReference>
<dbReference type="InterPro" id="IPR050525">
    <property type="entry name" value="ECM_Assembly_Org"/>
</dbReference>
<dbReference type="EMBL" id="RQTK01000730">
    <property type="protein sequence ID" value="RUS75554.1"/>
    <property type="molecule type" value="Genomic_DNA"/>
</dbReference>
<dbReference type="InterPro" id="IPR036383">
    <property type="entry name" value="TSP1_rpt_sf"/>
</dbReference>
<dbReference type="CDD" id="cd01450">
    <property type="entry name" value="vWFA_subfamily_ECM"/>
    <property type="match status" value="1"/>
</dbReference>
<dbReference type="SMART" id="SM00209">
    <property type="entry name" value="TSP1"/>
    <property type="match status" value="1"/>
</dbReference>
<dbReference type="InterPro" id="IPR002035">
    <property type="entry name" value="VWF_A"/>
</dbReference>
<feature type="domain" description="VWFA" evidence="4">
    <location>
        <begin position="1"/>
        <end position="54"/>
    </location>
</feature>
<comment type="caution">
    <text evidence="5">The sequence shown here is derived from an EMBL/GenBank/DDBJ whole genome shotgun (WGS) entry which is preliminary data.</text>
</comment>
<evidence type="ECO:0000259" key="4">
    <source>
        <dbReference type="PROSITE" id="PS50234"/>
    </source>
</evidence>
<keyword evidence="2" id="KW-1015">Disulfide bond</keyword>
<evidence type="ECO:0000313" key="5">
    <source>
        <dbReference type="EMBL" id="RUS75554.1"/>
    </source>
</evidence>
<dbReference type="PROSITE" id="PS50092">
    <property type="entry name" value="TSP1"/>
    <property type="match status" value="1"/>
</dbReference>
<evidence type="ECO:0000313" key="6">
    <source>
        <dbReference type="Proteomes" id="UP000271974"/>
    </source>
</evidence>
<dbReference type="PANTHER" id="PTHR24020">
    <property type="entry name" value="COLLAGEN ALPHA"/>
    <property type="match status" value="1"/>
</dbReference>
<feature type="domain" description="VWFA" evidence="4">
    <location>
        <begin position="125"/>
        <end position="297"/>
    </location>
</feature>
<dbReference type="PRINTS" id="PR01705">
    <property type="entry name" value="TSP1REPEAT"/>
</dbReference>
<dbReference type="OrthoDB" id="6162049at2759"/>